<dbReference type="STRING" id="83401.SAMN05421742_101297"/>
<keyword evidence="2" id="KW-0812">Transmembrane</keyword>
<name>A0A1G7UEA0_9PROT</name>
<dbReference type="RefSeq" id="WP_092614262.1">
    <property type="nucleotide sequence ID" value="NZ_FNCV01000001.1"/>
</dbReference>
<protein>
    <recommendedName>
        <fullName evidence="5">5-bromo-4-chloroindolyl phosphate hydrolysis protein</fullName>
    </recommendedName>
</protein>
<accession>A0A1G7UEA0</accession>
<feature type="transmembrane region" description="Helical" evidence="2">
    <location>
        <begin position="38"/>
        <end position="59"/>
    </location>
</feature>
<dbReference type="Proteomes" id="UP000217076">
    <property type="component" value="Unassembled WGS sequence"/>
</dbReference>
<feature type="transmembrane region" description="Helical" evidence="2">
    <location>
        <begin position="7"/>
        <end position="26"/>
    </location>
</feature>
<keyword evidence="2" id="KW-0472">Membrane</keyword>
<dbReference type="EMBL" id="FNCV01000001">
    <property type="protein sequence ID" value="SDG45611.1"/>
    <property type="molecule type" value="Genomic_DNA"/>
</dbReference>
<evidence type="ECO:0008006" key="5">
    <source>
        <dbReference type="Google" id="ProtNLM"/>
    </source>
</evidence>
<evidence type="ECO:0000256" key="2">
    <source>
        <dbReference type="SAM" id="Phobius"/>
    </source>
</evidence>
<evidence type="ECO:0000313" key="3">
    <source>
        <dbReference type="EMBL" id="SDG45611.1"/>
    </source>
</evidence>
<proteinExistence type="predicted"/>
<feature type="transmembrane region" description="Helical" evidence="2">
    <location>
        <begin position="91"/>
        <end position="112"/>
    </location>
</feature>
<feature type="compositionally biased region" description="Basic residues" evidence="1">
    <location>
        <begin position="232"/>
        <end position="243"/>
    </location>
</feature>
<keyword evidence="2" id="KW-1133">Transmembrane helix</keyword>
<reference evidence="4" key="1">
    <citation type="submission" date="2016-10" db="EMBL/GenBank/DDBJ databases">
        <authorList>
            <person name="Varghese N."/>
            <person name="Submissions S."/>
        </authorList>
    </citation>
    <scope>NUCLEOTIDE SEQUENCE [LARGE SCALE GENOMIC DNA]</scope>
    <source>
        <strain evidence="4">930I</strain>
    </source>
</reference>
<keyword evidence="4" id="KW-1185">Reference proteome</keyword>
<gene>
    <name evidence="3" type="ORF">SAMN05421742_101297</name>
</gene>
<feature type="region of interest" description="Disordered" evidence="1">
    <location>
        <begin position="232"/>
        <end position="252"/>
    </location>
</feature>
<organism evidence="3 4">
    <name type="scientific">Roseospirillum parvum</name>
    <dbReference type="NCBI Taxonomy" id="83401"/>
    <lineage>
        <taxon>Bacteria</taxon>
        <taxon>Pseudomonadati</taxon>
        <taxon>Pseudomonadota</taxon>
        <taxon>Alphaproteobacteria</taxon>
        <taxon>Rhodospirillales</taxon>
        <taxon>Rhodospirillaceae</taxon>
        <taxon>Roseospirillum</taxon>
    </lineage>
</organism>
<evidence type="ECO:0000313" key="4">
    <source>
        <dbReference type="Proteomes" id="UP000217076"/>
    </source>
</evidence>
<dbReference type="OrthoDB" id="7409816at2"/>
<sequence length="252" mass="26902">MRTLGSLVVVVVAVIIALGMGLPVLRDMNDGKVDLLTGGGPVSTMMAYVLLVPVILPLCRSVPGKALALLGATALSIGLGQAVSTLEAGDYLLFGLILAALAGAVGGVLVTVHRWRAHRRRQTLALSNDTSRLMSALADNLGRRHGGDGEPPRADDSLQQVRLVERLAFGVLAQAALEQEPRRFAETLIEGLADVLDSVRADRRSDPEGIAAQAAELYFSRVRGFLKSRGHAVRPPRALRRRPDKAPRMPAF</sequence>
<feature type="transmembrane region" description="Helical" evidence="2">
    <location>
        <begin position="66"/>
        <end position="85"/>
    </location>
</feature>
<dbReference type="AlphaFoldDB" id="A0A1G7UEA0"/>
<evidence type="ECO:0000256" key="1">
    <source>
        <dbReference type="SAM" id="MobiDB-lite"/>
    </source>
</evidence>